<feature type="signal peptide" evidence="2">
    <location>
        <begin position="1"/>
        <end position="22"/>
    </location>
</feature>
<comment type="caution">
    <text evidence="4">The sequence shown here is derived from an EMBL/GenBank/DDBJ whole genome shotgun (WGS) entry which is preliminary data.</text>
</comment>
<dbReference type="PRINTS" id="PR01607">
    <property type="entry name" value="APYRASEFAMLY"/>
</dbReference>
<sequence length="591" mass="63703">MVNKRIKSLVLAMILVMSVAFANSSLIFAQENNELVIVHINDTHARVRSSMDNDGNLTGVGFDRITTYRNELLKSNPNVLLLDAGDTIHGQPIATLSQGESIVRLLNLMEIDAFVPGNHDFNYGFDRLKELERMMNFPVIAANVADTSGNLVFEPYIIKEMEGFKVGIFGLATPETAWKTNPTNVESVRFTDIVEGARSSVEALKAEGVDVIIALSHLGLYEGDYTSDIVINAVDGIDVLVDGHSHTTLEEGLMINDTLVVSRGEYDKAFGVVTVKLQDGAVTEKTAMLIKAADALDIEQDGEVLALLTDIEADVQEVLNQVIGSSAVELDGARENVRTGESNLGQLLTDSMKSASGAEIAITNGGGIRASIPAGEITKNHIVTSFPFGNYLVTKNIKGSDIVAALEVGSAGYPDQLGAFSHVSGLTYNIAPNLPAGSRVTDVMVGSSPIDMDREYLVVTNDFMAAGGDGYVMFKDQPVVNEFAAMDEVLINYIQSLGQVQGTMTPRITFNDVEATQPEVEEPVVTPAPTLPSRPYVAPSTVNYVVAEDSTIFEIANQLEQPWQYIIVLNPEIVSTMSEIKAGQVLKVPSN</sequence>
<dbReference type="PANTHER" id="PTHR11575:SF24">
    <property type="entry name" value="5'-NUCLEOTIDASE"/>
    <property type="match status" value="1"/>
</dbReference>
<dbReference type="SUPFAM" id="SSF55816">
    <property type="entry name" value="5'-nucleotidase (syn. UDP-sugar hydrolase), C-terminal domain"/>
    <property type="match status" value="1"/>
</dbReference>
<reference evidence="4 5" key="1">
    <citation type="submission" date="2021-03" db="EMBL/GenBank/DDBJ databases">
        <title>Genomic Encyclopedia of Type Strains, Phase IV (KMG-IV): sequencing the most valuable type-strain genomes for metagenomic binning, comparative biology and taxonomic classification.</title>
        <authorList>
            <person name="Goeker M."/>
        </authorList>
    </citation>
    <scope>NUCLEOTIDE SEQUENCE [LARGE SCALE GENOMIC DNA]</scope>
    <source>
        <strain evidence="4 5">DSM 27512</strain>
    </source>
</reference>
<dbReference type="InterPro" id="IPR006146">
    <property type="entry name" value="5'-Nucleotdase_CS"/>
</dbReference>
<dbReference type="InterPro" id="IPR036779">
    <property type="entry name" value="LysM_dom_sf"/>
</dbReference>
<dbReference type="InterPro" id="IPR018392">
    <property type="entry name" value="LysM"/>
</dbReference>
<feature type="chain" id="PRO_5044970927" evidence="2">
    <location>
        <begin position="23"/>
        <end position="591"/>
    </location>
</feature>
<comment type="similarity">
    <text evidence="2">Belongs to the 5'-nucleotidase family.</text>
</comment>
<keyword evidence="1 2" id="KW-0732">Signal</keyword>
<dbReference type="Gene3D" id="3.60.21.10">
    <property type="match status" value="1"/>
</dbReference>
<keyword evidence="2 4" id="KW-0378">Hydrolase</keyword>
<dbReference type="Gene3D" id="3.90.780.10">
    <property type="entry name" value="5'-Nucleotidase, C-terminal domain"/>
    <property type="match status" value="1"/>
</dbReference>
<dbReference type="Proteomes" id="UP001314903">
    <property type="component" value="Unassembled WGS sequence"/>
</dbReference>
<evidence type="ECO:0000313" key="4">
    <source>
        <dbReference type="EMBL" id="MBP2027948.1"/>
    </source>
</evidence>
<dbReference type="CDD" id="cd00845">
    <property type="entry name" value="MPP_UshA_N_like"/>
    <property type="match status" value="1"/>
</dbReference>
<evidence type="ECO:0000256" key="1">
    <source>
        <dbReference type="ARBA" id="ARBA00022729"/>
    </source>
</evidence>
<name>A0ABS4KJH0_9FIRM</name>
<keyword evidence="2" id="KW-0547">Nucleotide-binding</keyword>
<dbReference type="Pfam" id="PF02872">
    <property type="entry name" value="5_nucleotid_C"/>
    <property type="match status" value="1"/>
</dbReference>
<evidence type="ECO:0000256" key="2">
    <source>
        <dbReference type="RuleBase" id="RU362119"/>
    </source>
</evidence>
<evidence type="ECO:0000259" key="3">
    <source>
        <dbReference type="PROSITE" id="PS51782"/>
    </source>
</evidence>
<dbReference type="InterPro" id="IPR004843">
    <property type="entry name" value="Calcineurin-like_PHP"/>
</dbReference>
<dbReference type="EMBL" id="JAGGLI010000018">
    <property type="protein sequence ID" value="MBP2027948.1"/>
    <property type="molecule type" value="Genomic_DNA"/>
</dbReference>
<dbReference type="InterPro" id="IPR006179">
    <property type="entry name" value="5_nucleotidase/apyrase"/>
</dbReference>
<dbReference type="InterPro" id="IPR036907">
    <property type="entry name" value="5'-Nucleotdase_C_sf"/>
</dbReference>
<keyword evidence="5" id="KW-1185">Reference proteome</keyword>
<dbReference type="InterPro" id="IPR008334">
    <property type="entry name" value="5'-Nucleotdase_C"/>
</dbReference>
<evidence type="ECO:0000313" key="5">
    <source>
        <dbReference type="Proteomes" id="UP001314903"/>
    </source>
</evidence>
<dbReference type="GO" id="GO:0008253">
    <property type="term" value="F:5'-nucleotidase activity"/>
    <property type="evidence" value="ECO:0007669"/>
    <property type="project" value="UniProtKB-EC"/>
</dbReference>
<feature type="domain" description="LysM" evidence="3">
    <location>
        <begin position="542"/>
        <end position="588"/>
    </location>
</feature>
<dbReference type="PANTHER" id="PTHR11575">
    <property type="entry name" value="5'-NUCLEOTIDASE-RELATED"/>
    <property type="match status" value="1"/>
</dbReference>
<proteinExistence type="inferred from homology"/>
<dbReference type="Pfam" id="PF01476">
    <property type="entry name" value="LysM"/>
    <property type="match status" value="1"/>
</dbReference>
<dbReference type="PROSITE" id="PS51782">
    <property type="entry name" value="LYSM"/>
    <property type="match status" value="1"/>
</dbReference>
<dbReference type="InterPro" id="IPR029052">
    <property type="entry name" value="Metallo-depent_PP-like"/>
</dbReference>
<gene>
    <name evidence="4" type="ORF">J2Z35_001746</name>
</gene>
<protein>
    <submittedName>
        <fullName evidence="4">5'-nucleotidase</fullName>
        <ecNumber evidence="4">3.1.3.5</ecNumber>
    </submittedName>
</protein>
<dbReference type="PROSITE" id="PS00785">
    <property type="entry name" value="5_NUCLEOTIDASE_1"/>
    <property type="match status" value="1"/>
</dbReference>
<organism evidence="4 5">
    <name type="scientific">Acetoanaerobium pronyense</name>
    <dbReference type="NCBI Taxonomy" id="1482736"/>
    <lineage>
        <taxon>Bacteria</taxon>
        <taxon>Bacillati</taxon>
        <taxon>Bacillota</taxon>
        <taxon>Clostridia</taxon>
        <taxon>Peptostreptococcales</taxon>
        <taxon>Filifactoraceae</taxon>
        <taxon>Acetoanaerobium</taxon>
    </lineage>
</organism>
<accession>A0ABS4KJH0</accession>
<dbReference type="RefSeq" id="WP_209661005.1">
    <property type="nucleotide sequence ID" value="NZ_JAGGLI010000018.1"/>
</dbReference>
<dbReference type="SUPFAM" id="SSF56300">
    <property type="entry name" value="Metallo-dependent phosphatases"/>
    <property type="match status" value="1"/>
</dbReference>
<dbReference type="EC" id="3.1.3.5" evidence="4"/>
<dbReference type="Pfam" id="PF00149">
    <property type="entry name" value="Metallophos"/>
    <property type="match status" value="1"/>
</dbReference>
<dbReference type="Gene3D" id="3.10.350.10">
    <property type="entry name" value="LysM domain"/>
    <property type="match status" value="1"/>
</dbReference>